<evidence type="ECO:0000256" key="2">
    <source>
        <dbReference type="ARBA" id="ARBA00023157"/>
    </source>
</evidence>
<feature type="binding site" evidence="9">
    <location>
        <position position="384"/>
    </location>
    <ligand>
        <name>Zn(2+)</name>
        <dbReference type="ChEBI" id="CHEBI:29105"/>
        <label>2</label>
        <note>catalytic</note>
    </ligand>
</feature>
<keyword evidence="6" id="KW-0862">Zinc</keyword>
<dbReference type="GO" id="GO:0016020">
    <property type="term" value="C:membrane"/>
    <property type="evidence" value="ECO:0007669"/>
    <property type="project" value="InterPro"/>
</dbReference>
<comment type="caution">
    <text evidence="11">The sequence shown here is derived from an EMBL/GenBank/DDBJ whole genome shotgun (WGS) entry which is preliminary data.</text>
</comment>
<feature type="disulfide bond" evidence="7">
    <location>
        <begin position="152"/>
        <end position="161"/>
    </location>
</feature>
<keyword evidence="3" id="KW-0325">Glycoprotein</keyword>
<keyword evidence="2 7" id="KW-1015">Disulfide bond</keyword>
<accession>A0A4R3LRE9</accession>
<evidence type="ECO:0000256" key="7">
    <source>
        <dbReference type="PIRSR" id="PIRSR601548-4"/>
    </source>
</evidence>
<feature type="binding site" evidence="6">
    <location>
        <position position="388"/>
    </location>
    <ligand>
        <name>Zn(2+)</name>
        <dbReference type="ChEBI" id="CHEBI:29105"/>
        <label>1</label>
        <note>catalytic</note>
    </ligand>
</feature>
<proteinExistence type="predicted"/>
<keyword evidence="1 10" id="KW-0732">Signal</keyword>
<dbReference type="PRINTS" id="PR00791">
    <property type="entry name" value="PEPDIPTASEA"/>
</dbReference>
<evidence type="ECO:0000256" key="9">
    <source>
        <dbReference type="PIRSR" id="PIRSR601548-8"/>
    </source>
</evidence>
<evidence type="ECO:0000256" key="5">
    <source>
        <dbReference type="PIRSR" id="PIRSR601548-2"/>
    </source>
</evidence>
<dbReference type="FunFam" id="1.10.1370.30:FF:000005">
    <property type="entry name" value="Angiotensin-converting enzyme"/>
    <property type="match status" value="1"/>
</dbReference>
<name>A0A4R3LRE9_9GAMM</name>
<feature type="disulfide bond" evidence="7">
    <location>
        <begin position="353"/>
        <end position="371"/>
    </location>
</feature>
<dbReference type="Pfam" id="PF01401">
    <property type="entry name" value="Peptidase_M2"/>
    <property type="match status" value="1"/>
</dbReference>
<dbReference type="OrthoDB" id="5241329at2"/>
<feature type="binding site" evidence="9">
    <location>
        <position position="412"/>
    </location>
    <ligand>
        <name>Zn(2+)</name>
        <dbReference type="ChEBI" id="CHEBI:29105"/>
        <label>2</label>
        <note>catalytic</note>
    </ligand>
</feature>
<feature type="binding site" evidence="6">
    <location>
        <position position="384"/>
    </location>
    <ligand>
        <name>Zn(2+)</name>
        <dbReference type="ChEBI" id="CHEBI:29105"/>
        <label>1</label>
        <note>catalytic</note>
    </ligand>
</feature>
<dbReference type="EMBL" id="SMAF01000002">
    <property type="protein sequence ID" value="TCT00707.1"/>
    <property type="molecule type" value="Genomic_DNA"/>
</dbReference>
<dbReference type="Gene3D" id="1.10.1370.30">
    <property type="match status" value="2"/>
</dbReference>
<evidence type="ECO:0000256" key="3">
    <source>
        <dbReference type="ARBA" id="ARBA00023180"/>
    </source>
</evidence>
<keyword evidence="6" id="KW-0479">Metal-binding</keyword>
<dbReference type="PANTHER" id="PTHR10514:SF27">
    <property type="entry name" value="ANGIOTENSIN-CONVERTING ENZYME"/>
    <property type="match status" value="1"/>
</dbReference>
<dbReference type="RefSeq" id="WP_132577187.1">
    <property type="nucleotide sequence ID" value="NZ_JBHLWF010000013.1"/>
</dbReference>
<feature type="active site" description="Proton donor 1" evidence="4">
    <location>
        <position position="512"/>
    </location>
</feature>
<evidence type="ECO:0000313" key="11">
    <source>
        <dbReference type="EMBL" id="TCT00707.1"/>
    </source>
</evidence>
<evidence type="ECO:0000256" key="4">
    <source>
        <dbReference type="PIRSR" id="PIRSR601548-1"/>
    </source>
</evidence>
<dbReference type="GO" id="GO:0008237">
    <property type="term" value="F:metallopeptidase activity"/>
    <property type="evidence" value="ECO:0007669"/>
    <property type="project" value="InterPro"/>
</dbReference>
<evidence type="ECO:0000256" key="10">
    <source>
        <dbReference type="SAM" id="SignalP"/>
    </source>
</evidence>
<feature type="binding site" evidence="6">
    <location>
        <position position="412"/>
    </location>
    <ligand>
        <name>Zn(2+)</name>
        <dbReference type="ChEBI" id="CHEBI:29105"/>
        <label>1</label>
        <note>catalytic</note>
    </ligand>
</feature>
<dbReference type="CDD" id="cd06461">
    <property type="entry name" value="M2_ACE"/>
    <property type="match status" value="1"/>
</dbReference>
<feature type="binding site" evidence="5">
    <location>
        <position position="521"/>
    </location>
    <ligand>
        <name>chloride</name>
        <dbReference type="ChEBI" id="CHEBI:17996"/>
        <label>1</label>
    </ligand>
</feature>
<dbReference type="PROSITE" id="PS52011">
    <property type="entry name" value="PEPTIDASE_M2"/>
    <property type="match status" value="1"/>
</dbReference>
<feature type="disulfide bond" evidence="7">
    <location>
        <begin position="537"/>
        <end position="549"/>
    </location>
</feature>
<feature type="binding site" evidence="5">
    <location>
        <position position="225"/>
    </location>
    <ligand>
        <name>chloride</name>
        <dbReference type="ChEBI" id="CHEBI:17996"/>
        <label>1</label>
    </ligand>
</feature>
<dbReference type="PANTHER" id="PTHR10514">
    <property type="entry name" value="ANGIOTENSIN-CONVERTING ENZYME"/>
    <property type="match status" value="1"/>
</dbReference>
<evidence type="ECO:0000256" key="8">
    <source>
        <dbReference type="PIRSR" id="PIRSR601548-6"/>
    </source>
</evidence>
<gene>
    <name evidence="11" type="ORF">EDC25_10271</name>
</gene>
<dbReference type="GO" id="GO:0008241">
    <property type="term" value="F:peptidyl-dipeptidase activity"/>
    <property type="evidence" value="ECO:0007669"/>
    <property type="project" value="InterPro"/>
</dbReference>
<dbReference type="AlphaFoldDB" id="A0A4R3LRE9"/>
<feature type="active site" description="Proton acceptor 2" evidence="8">
    <location>
        <position position="385"/>
    </location>
</feature>
<dbReference type="GO" id="GO:0006508">
    <property type="term" value="P:proteolysis"/>
    <property type="evidence" value="ECO:0007669"/>
    <property type="project" value="InterPro"/>
</dbReference>
<protein>
    <submittedName>
        <fullName evidence="11">Peptidyl-dipeptidase A</fullName>
    </submittedName>
</protein>
<evidence type="ECO:0000256" key="6">
    <source>
        <dbReference type="PIRSR" id="PIRSR601548-3"/>
    </source>
</evidence>
<reference evidence="11 12" key="1">
    <citation type="submission" date="2019-03" db="EMBL/GenBank/DDBJ databases">
        <title>Genomic Encyclopedia of Type Strains, Phase IV (KMG-IV): sequencing the most valuable type-strain genomes for metagenomic binning, comparative biology and taxonomic classification.</title>
        <authorList>
            <person name="Goeker M."/>
        </authorList>
    </citation>
    <scope>NUCLEOTIDE SEQUENCE [LARGE SCALE GENOMIC DNA]</scope>
    <source>
        <strain evidence="11 12">DSM 21944</strain>
    </source>
</reference>
<sequence>MTRTLLLPALIAVALSGPAQSGSADAGNRGGASAKSVDAAAARDFVARINDEYRASYPELSSAQWIASTYINGDSQLVAAKANERNLAWLNQTNEAAKVFASVPGIDAASARTLGLLKLQTAMPAPSDAARRSELAAIAARMEALYGSGKHCGDPGNEATCRDLGELSDVLYKDRDWDAQLDAWRGWHTISRPMRRDYVRFVELVNEGSRELGFANGGEMWRAGYDMSPAEFEAETDRLWDQVKPLYESLHCHVRHALGTRYGDRMPEDGTIPAHVTGNMWAQDWSALYPLVEPYPGVTSLDVDAAIEASGMDATAMTRRAEDFYTSLGMPALPASFYQRSQFTKPADREVVCHASAWDMDMQGDVRIKMCIKPNEEEFRTIYHELGHIYYYLAYNALPPLFQNGAHDGFHEAIGDTVMLSLTPSYLSSIGLVPAAAENPQATLNEQMKLALEKVVFLPFGKLIDQWRWAVFDGRIKPERYNDGWWQLRRQYQGISAEGRTEEDFDPGAKYHVPGNTPYTRYFLAHILQFQFHKALCDAAGHTGPLHTCSVYGNKAAGEKFWAMLQRGNSQPWQLTLRELTGTGQMDASAILDYFAPLKTWLDEQNAGRDCGWR</sequence>
<dbReference type="InterPro" id="IPR001548">
    <property type="entry name" value="Peptidase_M2"/>
</dbReference>
<evidence type="ECO:0000313" key="12">
    <source>
        <dbReference type="Proteomes" id="UP000294599"/>
    </source>
</evidence>
<evidence type="ECO:0000256" key="1">
    <source>
        <dbReference type="ARBA" id="ARBA00022729"/>
    </source>
</evidence>
<feature type="active site" description="Proton acceptor 1" evidence="4">
    <location>
        <position position="385"/>
    </location>
</feature>
<feature type="signal peptide" evidence="10">
    <location>
        <begin position="1"/>
        <end position="21"/>
    </location>
</feature>
<feature type="chain" id="PRO_5020227162" evidence="10">
    <location>
        <begin position="22"/>
        <end position="614"/>
    </location>
</feature>
<feature type="active site" description="Proton donor 2" evidence="8">
    <location>
        <position position="512"/>
    </location>
</feature>
<keyword evidence="12" id="KW-1185">Reference proteome</keyword>
<feature type="binding site" evidence="9">
    <location>
        <position position="388"/>
    </location>
    <ligand>
        <name>Zn(2+)</name>
        <dbReference type="ChEBI" id="CHEBI:29105"/>
        <label>2</label>
        <note>catalytic</note>
    </ligand>
</feature>
<dbReference type="SUPFAM" id="SSF55486">
    <property type="entry name" value="Metalloproteases ('zincins'), catalytic domain"/>
    <property type="match status" value="1"/>
</dbReference>
<dbReference type="Proteomes" id="UP000294599">
    <property type="component" value="Unassembled WGS sequence"/>
</dbReference>
<organism evidence="11 12">
    <name type="scientific">Pseudofulvimonas gallinarii</name>
    <dbReference type="NCBI Taxonomy" id="634155"/>
    <lineage>
        <taxon>Bacteria</taxon>
        <taxon>Pseudomonadati</taxon>
        <taxon>Pseudomonadota</taxon>
        <taxon>Gammaproteobacteria</taxon>
        <taxon>Lysobacterales</taxon>
        <taxon>Rhodanobacteraceae</taxon>
        <taxon>Pseudofulvimonas</taxon>
    </lineage>
</organism>